<dbReference type="GO" id="GO:0003677">
    <property type="term" value="F:DNA binding"/>
    <property type="evidence" value="ECO:0007669"/>
    <property type="project" value="InterPro"/>
</dbReference>
<reference evidence="1" key="2">
    <citation type="submission" date="2023-01" db="EMBL/GenBank/DDBJ databases">
        <title>Gilvimarinus xylanilyticus HB14 isolated from Caulerpa lentillifera aquaculture base in Hainan, China.</title>
        <authorList>
            <person name="Zhang Y.-J."/>
        </authorList>
    </citation>
    <scope>NUCLEOTIDE SEQUENCE</scope>
    <source>
        <strain evidence="1">HB14</strain>
    </source>
</reference>
<gene>
    <name evidence="1" type="ORF">M6D89_06735</name>
</gene>
<proteinExistence type="predicted"/>
<comment type="caution">
    <text evidence="1">The sequence shown here is derived from an EMBL/GenBank/DDBJ whole genome shotgun (WGS) entry which is preliminary data.</text>
</comment>
<dbReference type="InterPro" id="IPR036361">
    <property type="entry name" value="SAP_dom_sf"/>
</dbReference>
<protein>
    <submittedName>
        <fullName evidence="1">VF530 family protein</fullName>
    </submittedName>
</protein>
<dbReference type="AlphaFoldDB" id="A0A9X2KSN0"/>
<evidence type="ECO:0000313" key="2">
    <source>
        <dbReference type="Proteomes" id="UP001139319"/>
    </source>
</evidence>
<keyword evidence="2" id="KW-1185">Reference proteome</keyword>
<dbReference type="EMBL" id="JAMFTH010000001">
    <property type="protein sequence ID" value="MCP8898991.1"/>
    <property type="molecule type" value="Genomic_DNA"/>
</dbReference>
<dbReference type="Proteomes" id="UP001139319">
    <property type="component" value="Unassembled WGS sequence"/>
</dbReference>
<evidence type="ECO:0000313" key="1">
    <source>
        <dbReference type="EMBL" id="MCP8898991.1"/>
    </source>
</evidence>
<reference evidence="1" key="1">
    <citation type="submission" date="2022-05" db="EMBL/GenBank/DDBJ databases">
        <authorList>
            <person name="Sun H.-N."/>
        </authorList>
    </citation>
    <scope>NUCLEOTIDE SEQUENCE</scope>
    <source>
        <strain evidence="1">HB14</strain>
    </source>
</reference>
<name>A0A9X2KSN0_9GAMM</name>
<dbReference type="RefSeq" id="WP_253967254.1">
    <property type="nucleotide sequence ID" value="NZ_JAMFTH010000001.1"/>
</dbReference>
<dbReference type="InterPro" id="IPR018668">
    <property type="entry name" value="DNA-binding_VF530-like"/>
</dbReference>
<sequence length="72" mass="8231">MSQAQPNNPLHGITLQTILTQLVDHYGWGGLSERINVNCFKNDPSIKSSLKFLRKTPWAREKVEQLYLSTFA</sequence>
<accession>A0A9X2KSN0</accession>
<organism evidence="1 2">
    <name type="scientific">Gilvimarinus xylanilyticus</name>
    <dbReference type="NCBI Taxonomy" id="2944139"/>
    <lineage>
        <taxon>Bacteria</taxon>
        <taxon>Pseudomonadati</taxon>
        <taxon>Pseudomonadota</taxon>
        <taxon>Gammaproteobacteria</taxon>
        <taxon>Cellvibrionales</taxon>
        <taxon>Cellvibrionaceae</taxon>
        <taxon>Gilvimarinus</taxon>
    </lineage>
</organism>
<dbReference type="Gene3D" id="1.10.720.30">
    <property type="entry name" value="SAP domain"/>
    <property type="match status" value="1"/>
</dbReference>
<dbReference type="Pfam" id="PF09905">
    <property type="entry name" value="VF530"/>
    <property type="match status" value="1"/>
</dbReference>